<dbReference type="PROSITE" id="PS01219">
    <property type="entry name" value="AMMONIUM_TRANSP"/>
    <property type="match status" value="1"/>
</dbReference>
<feature type="domain" description="Ammonium transporter AmtB-like" evidence="11">
    <location>
        <begin position="57"/>
        <end position="476"/>
    </location>
</feature>
<feature type="region of interest" description="Disordered" evidence="10">
    <location>
        <begin position="657"/>
        <end position="693"/>
    </location>
</feature>
<keyword evidence="6 9" id="KW-1133">Transmembrane helix</keyword>
<feature type="region of interest" description="Disordered" evidence="10">
    <location>
        <begin position="526"/>
        <end position="613"/>
    </location>
</feature>
<feature type="transmembrane region" description="Helical" evidence="9">
    <location>
        <begin position="91"/>
        <end position="113"/>
    </location>
</feature>
<evidence type="ECO:0000256" key="2">
    <source>
        <dbReference type="ARBA" id="ARBA00005887"/>
    </source>
</evidence>
<organism evidence="12 13">
    <name type="scientific">Volvox africanus</name>
    <dbReference type="NCBI Taxonomy" id="51714"/>
    <lineage>
        <taxon>Eukaryota</taxon>
        <taxon>Viridiplantae</taxon>
        <taxon>Chlorophyta</taxon>
        <taxon>core chlorophytes</taxon>
        <taxon>Chlorophyceae</taxon>
        <taxon>CS clade</taxon>
        <taxon>Chlamydomonadales</taxon>
        <taxon>Volvocaceae</taxon>
        <taxon>Volvox</taxon>
    </lineage>
</organism>
<feature type="transmembrane region" description="Helical" evidence="9">
    <location>
        <begin position="213"/>
        <end position="236"/>
    </location>
</feature>
<evidence type="ECO:0000259" key="11">
    <source>
        <dbReference type="Pfam" id="PF00909"/>
    </source>
</evidence>
<comment type="caution">
    <text evidence="12">The sequence shown here is derived from an EMBL/GenBank/DDBJ whole genome shotgun (WGS) entry which is preliminary data.</text>
</comment>
<comment type="similarity">
    <text evidence="3">Belongs to the ammonium transporter (TC 2.A.49) family. Rh subfamily.</text>
</comment>
<feature type="compositionally biased region" description="Low complexity" evidence="10">
    <location>
        <begin position="657"/>
        <end position="670"/>
    </location>
</feature>
<comment type="similarity">
    <text evidence="2 9">Belongs to the ammonia transporter channel (TC 1.A.11.2) family.</text>
</comment>
<evidence type="ECO:0000256" key="5">
    <source>
        <dbReference type="ARBA" id="ARBA00022692"/>
    </source>
</evidence>
<feature type="transmembrane region" description="Helical" evidence="9">
    <location>
        <begin position="416"/>
        <end position="449"/>
    </location>
</feature>
<dbReference type="InterPro" id="IPR002229">
    <property type="entry name" value="RhesusRHD"/>
</dbReference>
<evidence type="ECO:0000256" key="3">
    <source>
        <dbReference type="ARBA" id="ARBA00011036"/>
    </source>
</evidence>
<dbReference type="InterPro" id="IPR001905">
    <property type="entry name" value="Ammonium_transpt"/>
</dbReference>
<evidence type="ECO:0000256" key="1">
    <source>
        <dbReference type="ARBA" id="ARBA00004141"/>
    </source>
</evidence>
<feature type="transmembrane region" description="Helical" evidence="9">
    <location>
        <begin position="55"/>
        <end position="79"/>
    </location>
</feature>
<protein>
    <recommendedName>
        <fullName evidence="9">Ammonium transporter</fullName>
    </recommendedName>
</protein>
<feature type="compositionally biased region" description="Acidic residues" evidence="10">
    <location>
        <begin position="593"/>
        <end position="604"/>
    </location>
</feature>
<reference evidence="12 13" key="1">
    <citation type="journal article" date="2023" name="IScience">
        <title>Expanded male sex-determining region conserved during the evolution of homothallism in the green alga Volvox.</title>
        <authorList>
            <person name="Yamamoto K."/>
            <person name="Matsuzaki R."/>
            <person name="Mahakham W."/>
            <person name="Heman W."/>
            <person name="Sekimoto H."/>
            <person name="Kawachi M."/>
            <person name="Minakuchi Y."/>
            <person name="Toyoda A."/>
            <person name="Nozaki H."/>
        </authorList>
    </citation>
    <scope>NUCLEOTIDE SEQUENCE [LARGE SCALE GENOMIC DNA]</scope>
    <source>
        <strain evidence="12 13">NIES-4468</strain>
    </source>
</reference>
<dbReference type="Proteomes" id="UP001165090">
    <property type="component" value="Unassembled WGS sequence"/>
</dbReference>
<dbReference type="Pfam" id="PF00909">
    <property type="entry name" value="Ammonium_transp"/>
    <property type="match status" value="1"/>
</dbReference>
<evidence type="ECO:0000256" key="6">
    <source>
        <dbReference type="ARBA" id="ARBA00022989"/>
    </source>
</evidence>
<feature type="transmembrane region" description="Helical" evidence="9">
    <location>
        <begin position="345"/>
        <end position="366"/>
    </location>
</feature>
<accession>A0ABQ5RS26</accession>
<feature type="transmembrane region" description="Helical" evidence="9">
    <location>
        <begin position="172"/>
        <end position="193"/>
    </location>
</feature>
<feature type="transmembrane region" description="Helical" evidence="9">
    <location>
        <begin position="146"/>
        <end position="165"/>
    </location>
</feature>
<gene>
    <name evidence="12" type="ORF">VaNZ11_002356</name>
</gene>
<feature type="transmembrane region" description="Helical" evidence="9">
    <location>
        <begin position="257"/>
        <end position="274"/>
    </location>
</feature>
<evidence type="ECO:0000313" key="12">
    <source>
        <dbReference type="EMBL" id="GLI60266.1"/>
    </source>
</evidence>
<keyword evidence="5 9" id="KW-0812">Transmembrane</keyword>
<evidence type="ECO:0000256" key="10">
    <source>
        <dbReference type="SAM" id="MobiDB-lite"/>
    </source>
</evidence>
<sequence length="727" mass="75472">MSTNVSCPPDILLKLREALHSLPNSGELALAICAATGHSGLQDKIDAVSHGLNQLYLLFGTALVFVMHGGFAMLAAGAIRSKNAVNILLQTLMDACASALMWYLIGFGFAYGIGDEPNAFIGNALFAFAHVRSHNTGSDTGRWLDIVFQWAFCATAVTIPAGSVAERCNFNAYLCYSTFISAFLYPVVAHWAWCSQGWLGYGTRKPLLDCGMMDFAGSSVVHMLGGLSGLAGAALLGPRMGRFDIENQPVPLPGHSAVLVVLGTILLWFGWYGFNPASTLFIDTALAAEVASRSAVTTTLGGAAGGVGCLAWTLLRTRTFDLYALCNGVLCGFVAVTAGCHVYEPWAAILCGAGAGIIFDLASLLLLKLGVDDPLGAAPMHGGCGAYGVLFTGLLAKKEYIMQSYTTRTSYPYGMFYGGGGRLLACQVIGVLTIAGWTLGLMLPFFWILKRFKILRVPPEEELQGLDISRHYSRAYYMDQVQDPSFISQLATYTNGAVGTIAYIKKGNGAVGDALMRAELMSSPLPRHNQQTAVTATANTSAWTASPEASSVAGDKSGRFGSARHYQVPPPGAMATSSPEQAVRPGAKTPLEDALEAPGADEDSSTCGSGSLLGKSAASRKTILGSPASDKEGGSTGQLKPQLTAVVSARVANDGGNGRAGANAAAASAAGDKDRSPSAASAGRVLAGSRSSKNAVAPLGGGGGWGSLGVSGAFEDGADISVHRLTA</sequence>
<dbReference type="PANTHER" id="PTHR11730:SF6">
    <property type="entry name" value="AMMONIUM TRANSPORTER"/>
    <property type="match status" value="1"/>
</dbReference>
<dbReference type="InterPro" id="IPR024041">
    <property type="entry name" value="NH4_transpt_AmtB-like_dom"/>
</dbReference>
<dbReference type="Gene3D" id="1.10.3430.10">
    <property type="entry name" value="Ammonium transporter AmtB like domains"/>
    <property type="match status" value="1"/>
</dbReference>
<proteinExistence type="inferred from homology"/>
<dbReference type="SUPFAM" id="SSF111352">
    <property type="entry name" value="Ammonium transporter"/>
    <property type="match status" value="1"/>
</dbReference>
<feature type="compositionally biased region" description="Low complexity" evidence="10">
    <location>
        <begin position="532"/>
        <end position="545"/>
    </location>
</feature>
<dbReference type="EMBL" id="BSDZ01000005">
    <property type="protein sequence ID" value="GLI60266.1"/>
    <property type="molecule type" value="Genomic_DNA"/>
</dbReference>
<evidence type="ECO:0000313" key="13">
    <source>
        <dbReference type="Proteomes" id="UP001165090"/>
    </source>
</evidence>
<feature type="transmembrane region" description="Helical" evidence="9">
    <location>
        <begin position="294"/>
        <end position="315"/>
    </location>
</feature>
<evidence type="ECO:0000256" key="8">
    <source>
        <dbReference type="ARBA" id="ARBA00023177"/>
    </source>
</evidence>
<keyword evidence="7 9" id="KW-0472">Membrane</keyword>
<feature type="transmembrane region" description="Helical" evidence="9">
    <location>
        <begin position="378"/>
        <end position="396"/>
    </location>
</feature>
<evidence type="ECO:0000256" key="4">
    <source>
        <dbReference type="ARBA" id="ARBA00022448"/>
    </source>
</evidence>
<name>A0ABQ5RS26_9CHLO</name>
<keyword evidence="8 9" id="KW-0924">Ammonia transport</keyword>
<comment type="subcellular location">
    <subcellularLocation>
        <location evidence="9">Cell membrane</location>
        <topology evidence="9">Multi-pass membrane protein</topology>
    </subcellularLocation>
    <subcellularLocation>
        <location evidence="1">Membrane</location>
        <topology evidence="1">Multi-pass membrane protein</topology>
    </subcellularLocation>
</comment>
<keyword evidence="4 9" id="KW-0813">Transport</keyword>
<dbReference type="NCBIfam" id="TIGR00836">
    <property type="entry name" value="amt"/>
    <property type="match status" value="1"/>
</dbReference>
<evidence type="ECO:0000256" key="9">
    <source>
        <dbReference type="RuleBase" id="RU362002"/>
    </source>
</evidence>
<dbReference type="InterPro" id="IPR018047">
    <property type="entry name" value="Ammonium_transpt_CS"/>
</dbReference>
<dbReference type="PANTHER" id="PTHR11730">
    <property type="entry name" value="AMMONIUM TRANSPORTER"/>
    <property type="match status" value="1"/>
</dbReference>
<dbReference type="PRINTS" id="PR00342">
    <property type="entry name" value="RHESUSRHD"/>
</dbReference>
<dbReference type="InterPro" id="IPR029020">
    <property type="entry name" value="Ammonium/urea_transptr"/>
</dbReference>
<keyword evidence="13" id="KW-1185">Reference proteome</keyword>
<feature type="transmembrane region" description="Helical" evidence="9">
    <location>
        <begin position="322"/>
        <end position="339"/>
    </location>
</feature>
<evidence type="ECO:0000256" key="7">
    <source>
        <dbReference type="ARBA" id="ARBA00023136"/>
    </source>
</evidence>